<dbReference type="RefSeq" id="WP_113970197.1">
    <property type="nucleotide sequence ID" value="NZ_QNRJ01000010.1"/>
</dbReference>
<dbReference type="OrthoDB" id="2882895at2"/>
<reference evidence="1 2" key="1">
    <citation type="submission" date="2018-06" db="EMBL/GenBank/DDBJ databases">
        <title>Freshwater and sediment microbial communities from various areas in North America, analyzing microbe dynamics in response to fracking.</title>
        <authorList>
            <person name="Lamendella R."/>
        </authorList>
    </citation>
    <scope>NUCLEOTIDE SEQUENCE [LARGE SCALE GENOMIC DNA]</scope>
    <source>
        <strain evidence="1 2">97B</strain>
    </source>
</reference>
<name>A0A366ELA2_9BACI</name>
<gene>
    <name evidence="1" type="ORF">DET59_11053</name>
</gene>
<dbReference type="Pfam" id="PF05402">
    <property type="entry name" value="PqqD"/>
    <property type="match status" value="1"/>
</dbReference>
<dbReference type="Gene3D" id="1.10.10.1150">
    <property type="entry name" value="Coenzyme PQQ synthesis protein D (PqqD)"/>
    <property type="match status" value="1"/>
</dbReference>
<dbReference type="EMBL" id="QNRJ01000010">
    <property type="protein sequence ID" value="RBP03171.1"/>
    <property type="molecule type" value="Genomic_DNA"/>
</dbReference>
<dbReference type="InterPro" id="IPR008792">
    <property type="entry name" value="PQQD"/>
</dbReference>
<accession>A0A366ELA2</accession>
<dbReference type="Proteomes" id="UP000252118">
    <property type="component" value="Unassembled WGS sequence"/>
</dbReference>
<protein>
    <submittedName>
        <fullName evidence="1">Coenzyme PQQ synthesis protein D (PqqD)</fullName>
    </submittedName>
</protein>
<organism evidence="1 2">
    <name type="scientific">Rossellomorea aquimaris</name>
    <dbReference type="NCBI Taxonomy" id="189382"/>
    <lineage>
        <taxon>Bacteria</taxon>
        <taxon>Bacillati</taxon>
        <taxon>Bacillota</taxon>
        <taxon>Bacilli</taxon>
        <taxon>Bacillales</taxon>
        <taxon>Bacillaceae</taxon>
        <taxon>Rossellomorea</taxon>
    </lineage>
</organism>
<evidence type="ECO:0000313" key="1">
    <source>
        <dbReference type="EMBL" id="RBP03171.1"/>
    </source>
</evidence>
<sequence>MTNYIRKGEYEVFELDDEWMILNSADFTVTVLNEVGGFCWSLLDSKCSVQEMIHAIQNQYDIKEMPIEEDVISFLSCLLQCGLVEKHAG</sequence>
<proteinExistence type="predicted"/>
<comment type="caution">
    <text evidence="1">The sequence shown here is derived from an EMBL/GenBank/DDBJ whole genome shotgun (WGS) entry which is preliminary data.</text>
</comment>
<dbReference type="AlphaFoldDB" id="A0A366ELA2"/>
<evidence type="ECO:0000313" key="2">
    <source>
        <dbReference type="Proteomes" id="UP000252118"/>
    </source>
</evidence>
<dbReference type="InterPro" id="IPR041881">
    <property type="entry name" value="PqqD_sf"/>
</dbReference>